<evidence type="ECO:0000256" key="1">
    <source>
        <dbReference type="SAM" id="SignalP"/>
    </source>
</evidence>
<protein>
    <submittedName>
        <fullName evidence="2">Uncharacterized protein</fullName>
    </submittedName>
</protein>
<keyword evidence="1" id="KW-0732">Signal</keyword>
<evidence type="ECO:0000313" key="2">
    <source>
        <dbReference type="Ensembl" id="ENSCINP00000033142.1"/>
    </source>
</evidence>
<dbReference type="AlphaFoldDB" id="H2XU08"/>
<reference evidence="3" key="1">
    <citation type="journal article" date="2002" name="Science">
        <title>The draft genome of Ciona intestinalis: insights into chordate and vertebrate origins.</title>
        <authorList>
            <person name="Dehal P."/>
            <person name="Satou Y."/>
            <person name="Campbell R.K."/>
            <person name="Chapman J."/>
            <person name="Degnan B."/>
            <person name="De Tomaso A."/>
            <person name="Davidson B."/>
            <person name="Di Gregorio A."/>
            <person name="Gelpke M."/>
            <person name="Goodstein D.M."/>
            <person name="Harafuji N."/>
            <person name="Hastings K.E."/>
            <person name="Ho I."/>
            <person name="Hotta K."/>
            <person name="Huang W."/>
            <person name="Kawashima T."/>
            <person name="Lemaire P."/>
            <person name="Martinez D."/>
            <person name="Meinertzhagen I.A."/>
            <person name="Necula S."/>
            <person name="Nonaka M."/>
            <person name="Putnam N."/>
            <person name="Rash S."/>
            <person name="Saiga H."/>
            <person name="Satake M."/>
            <person name="Terry A."/>
            <person name="Yamada L."/>
            <person name="Wang H.G."/>
            <person name="Awazu S."/>
            <person name="Azumi K."/>
            <person name="Boore J."/>
            <person name="Branno M."/>
            <person name="Chin-Bow S."/>
            <person name="DeSantis R."/>
            <person name="Doyle S."/>
            <person name="Francino P."/>
            <person name="Keys D.N."/>
            <person name="Haga S."/>
            <person name="Hayashi H."/>
            <person name="Hino K."/>
            <person name="Imai K.S."/>
            <person name="Inaba K."/>
            <person name="Kano S."/>
            <person name="Kobayashi K."/>
            <person name="Kobayashi M."/>
            <person name="Lee B.I."/>
            <person name="Makabe K.W."/>
            <person name="Manohar C."/>
            <person name="Matassi G."/>
            <person name="Medina M."/>
            <person name="Mochizuki Y."/>
            <person name="Mount S."/>
            <person name="Morishita T."/>
            <person name="Miura S."/>
            <person name="Nakayama A."/>
            <person name="Nishizaka S."/>
            <person name="Nomoto H."/>
            <person name="Ohta F."/>
            <person name="Oishi K."/>
            <person name="Rigoutsos I."/>
            <person name="Sano M."/>
            <person name="Sasaki A."/>
            <person name="Sasakura Y."/>
            <person name="Shoguchi E."/>
            <person name="Shin-i T."/>
            <person name="Spagnuolo A."/>
            <person name="Stainier D."/>
            <person name="Suzuki M.M."/>
            <person name="Tassy O."/>
            <person name="Takatori N."/>
            <person name="Tokuoka M."/>
            <person name="Yagi K."/>
            <person name="Yoshizaki F."/>
            <person name="Wada S."/>
            <person name="Zhang C."/>
            <person name="Hyatt P.D."/>
            <person name="Larimer F."/>
            <person name="Detter C."/>
            <person name="Doggett N."/>
            <person name="Glavina T."/>
            <person name="Hawkins T."/>
            <person name="Richardson P."/>
            <person name="Lucas S."/>
            <person name="Kohara Y."/>
            <person name="Levine M."/>
            <person name="Satoh N."/>
            <person name="Rokhsar D.S."/>
        </authorList>
    </citation>
    <scope>NUCLEOTIDE SEQUENCE [LARGE SCALE GENOMIC DNA]</scope>
</reference>
<feature type="signal peptide" evidence="1">
    <location>
        <begin position="1"/>
        <end position="23"/>
    </location>
</feature>
<accession>H2XU08</accession>
<dbReference type="Proteomes" id="UP000008144">
    <property type="component" value="Chromosome 12"/>
</dbReference>
<name>H2XU08_CIOIN</name>
<dbReference type="GeneTree" id="ENSGT00840000132183"/>
<organism evidence="2 3">
    <name type="scientific">Ciona intestinalis</name>
    <name type="common">Transparent sea squirt</name>
    <name type="synonym">Ascidia intestinalis</name>
    <dbReference type="NCBI Taxonomy" id="7719"/>
    <lineage>
        <taxon>Eukaryota</taxon>
        <taxon>Metazoa</taxon>
        <taxon>Chordata</taxon>
        <taxon>Tunicata</taxon>
        <taxon>Ascidiacea</taxon>
        <taxon>Phlebobranchia</taxon>
        <taxon>Cionidae</taxon>
        <taxon>Ciona</taxon>
    </lineage>
</organism>
<keyword evidence="3" id="KW-1185">Reference proteome</keyword>
<reference evidence="2" key="2">
    <citation type="journal article" date="2008" name="Genome Biol.">
        <title>Improved genome assembly and evidence-based global gene model set for the chordate Ciona intestinalis: new insight into intron and operon populations.</title>
        <authorList>
            <person name="Satou Y."/>
            <person name="Mineta K."/>
            <person name="Ogasawara M."/>
            <person name="Sasakura Y."/>
            <person name="Shoguchi E."/>
            <person name="Ueno K."/>
            <person name="Yamada L."/>
            <person name="Matsumoto J."/>
            <person name="Wasserscheid J."/>
            <person name="Dewar K."/>
            <person name="Wiley G.B."/>
            <person name="Macmil S.L."/>
            <person name="Roe B.A."/>
            <person name="Zeller R.W."/>
            <person name="Hastings K.E."/>
            <person name="Lemaire P."/>
            <person name="Lindquist E."/>
            <person name="Endo T."/>
            <person name="Hotta K."/>
            <person name="Inaba K."/>
        </authorList>
    </citation>
    <scope>NUCLEOTIDE SEQUENCE [LARGE SCALE GENOMIC DNA]</scope>
    <source>
        <strain evidence="2">wild type</strain>
    </source>
</reference>
<reference evidence="2" key="3">
    <citation type="submission" date="2025-08" db="UniProtKB">
        <authorList>
            <consortium name="Ensembl"/>
        </authorList>
    </citation>
    <scope>IDENTIFICATION</scope>
</reference>
<dbReference type="EMBL" id="EAAA01000993">
    <property type="status" value="NOT_ANNOTATED_CDS"/>
    <property type="molecule type" value="Genomic_DNA"/>
</dbReference>
<sequence>MKFALILMLCCVLLIVIVPIASSKERFRGAFYNSHIPGSIEDDNLDEMRSLQQGLERLRS</sequence>
<feature type="chain" id="PRO_5003577829" evidence="1">
    <location>
        <begin position="24"/>
        <end position="60"/>
    </location>
</feature>
<dbReference type="HOGENOM" id="CLU_2941010_0_0_1"/>
<reference evidence="2" key="4">
    <citation type="submission" date="2025-09" db="UniProtKB">
        <authorList>
            <consortium name="Ensembl"/>
        </authorList>
    </citation>
    <scope>IDENTIFICATION</scope>
</reference>
<dbReference type="InParanoid" id="H2XU08"/>
<dbReference type="Ensembl" id="ENSCINT00000031766.1">
    <property type="protein sequence ID" value="ENSCINP00000033142.1"/>
    <property type="gene ID" value="ENSCING00000021362.1"/>
</dbReference>
<proteinExistence type="predicted"/>
<evidence type="ECO:0000313" key="3">
    <source>
        <dbReference type="Proteomes" id="UP000008144"/>
    </source>
</evidence>